<name>A0A645C433_9ZZZZ</name>
<gene>
    <name evidence="1" type="ORF">SDC9_118939</name>
</gene>
<organism evidence="1">
    <name type="scientific">bioreactor metagenome</name>
    <dbReference type="NCBI Taxonomy" id="1076179"/>
    <lineage>
        <taxon>unclassified sequences</taxon>
        <taxon>metagenomes</taxon>
        <taxon>ecological metagenomes</taxon>
    </lineage>
</organism>
<accession>A0A645C433</accession>
<sequence length="168" mass="18316">MLHAQVRHVDSGGCAVAHDLFAVKIIPNGRQERYGHPLTGEIFENVARDPTDRRSHIAGIAVAHHNGLPALPVDIYIGSANADDSGLFLLAHAQIPRVCFVANSLCLQRGLSSSAPLVTFISILACLLFFKRTGLSNFPSQHQDSAEYVQYSPPRARNGCVFCRARLE</sequence>
<reference evidence="1" key="1">
    <citation type="submission" date="2019-08" db="EMBL/GenBank/DDBJ databases">
        <authorList>
            <person name="Kucharzyk K."/>
            <person name="Murdoch R.W."/>
            <person name="Higgins S."/>
            <person name="Loffler F."/>
        </authorList>
    </citation>
    <scope>NUCLEOTIDE SEQUENCE</scope>
</reference>
<protein>
    <submittedName>
        <fullName evidence="1">Uncharacterized protein</fullName>
    </submittedName>
</protein>
<dbReference type="EMBL" id="VSSQ01024446">
    <property type="protein sequence ID" value="MPM71967.1"/>
    <property type="molecule type" value="Genomic_DNA"/>
</dbReference>
<comment type="caution">
    <text evidence="1">The sequence shown here is derived from an EMBL/GenBank/DDBJ whole genome shotgun (WGS) entry which is preliminary data.</text>
</comment>
<evidence type="ECO:0000313" key="1">
    <source>
        <dbReference type="EMBL" id="MPM71967.1"/>
    </source>
</evidence>
<dbReference type="AlphaFoldDB" id="A0A645C433"/>
<proteinExistence type="predicted"/>